<dbReference type="EMBL" id="FNPC01000020">
    <property type="protein sequence ID" value="SDY96436.1"/>
    <property type="molecule type" value="Genomic_DNA"/>
</dbReference>
<name>A0A1H3LNF7_9EURY</name>
<evidence type="ECO:0000313" key="4">
    <source>
        <dbReference type="EMBL" id="SDY96436.1"/>
    </source>
</evidence>
<reference evidence="5" key="2">
    <citation type="submission" date="2016-10" db="EMBL/GenBank/DDBJ databases">
        <authorList>
            <person name="Varghese N."/>
            <person name="Submissions S."/>
        </authorList>
    </citation>
    <scope>NUCLEOTIDE SEQUENCE [LARGE SCALE GENOMIC DNA]</scope>
    <source>
        <strain evidence="5">DC30,IBRC 10041,KCTC 4046</strain>
    </source>
</reference>
<proteinExistence type="predicted"/>
<evidence type="ECO:0000313" key="5">
    <source>
        <dbReference type="Proteomes" id="UP000199079"/>
    </source>
</evidence>
<accession>A0A1H3LNF7</accession>
<organism evidence="3 5">
    <name type="scientific">Halopenitus persicus</name>
    <dbReference type="NCBI Taxonomy" id="1048396"/>
    <lineage>
        <taxon>Archaea</taxon>
        <taxon>Methanobacteriati</taxon>
        <taxon>Methanobacteriota</taxon>
        <taxon>Stenosarchaea group</taxon>
        <taxon>Halobacteria</taxon>
        <taxon>Halobacteriales</taxon>
        <taxon>Haloferacaceae</taxon>
        <taxon>Halopenitus</taxon>
    </lineage>
</organism>
<evidence type="ECO:0000313" key="2">
    <source>
        <dbReference type="EMBL" id="SDY39031.1"/>
    </source>
</evidence>
<keyword evidence="5" id="KW-1185">Reference proteome</keyword>
<sequence length="49" mass="5554">MYLKSEPSSGKRGLEVFRAVNKKHGGFDIVFLTQFAQENFCEGGCSRRK</sequence>
<reference evidence="3" key="1">
    <citation type="submission" date="2016-10" db="EMBL/GenBank/DDBJ databases">
        <authorList>
            <person name="de Groot N.N."/>
        </authorList>
    </citation>
    <scope>NUCLEOTIDE SEQUENCE [LARGE SCALE GENOMIC DNA]</scope>
    <source>
        <strain evidence="3">DC30</strain>
    </source>
</reference>
<dbReference type="EMBL" id="FNPC01000007">
    <property type="protein sequence ID" value="SDY65962.1"/>
    <property type="molecule type" value="Genomic_DNA"/>
</dbReference>
<evidence type="ECO:0000313" key="1">
    <source>
        <dbReference type="EMBL" id="SDX83090.1"/>
    </source>
</evidence>
<dbReference type="EMBL" id="FNPC01000005">
    <property type="protein sequence ID" value="SDY39031.1"/>
    <property type="molecule type" value="Genomic_DNA"/>
</dbReference>
<gene>
    <name evidence="1" type="ORF">SAMN05216564_101626</name>
    <name evidence="2" type="ORF">SAMN05216564_1051</name>
    <name evidence="3" type="ORF">SAMN05216564_107157</name>
    <name evidence="4" type="ORF">SAMN05216564_1201</name>
</gene>
<protein>
    <submittedName>
        <fullName evidence="3">Uncharacterized protein</fullName>
    </submittedName>
</protein>
<evidence type="ECO:0000313" key="3">
    <source>
        <dbReference type="EMBL" id="SDY65962.1"/>
    </source>
</evidence>
<dbReference type="EMBL" id="FNPC01000001">
    <property type="protein sequence ID" value="SDX83090.1"/>
    <property type="molecule type" value="Genomic_DNA"/>
</dbReference>
<dbReference type="AlphaFoldDB" id="A0A1H3LNF7"/>
<dbReference type="Proteomes" id="UP000199079">
    <property type="component" value="Unassembled WGS sequence"/>
</dbReference>